<comment type="caution">
    <text evidence="1">The sequence shown here is derived from an EMBL/GenBank/DDBJ whole genome shotgun (WGS) entry which is preliminary data.</text>
</comment>
<evidence type="ECO:0000313" key="2">
    <source>
        <dbReference type="Proteomes" id="UP000006008"/>
    </source>
</evidence>
<dbReference type="STRING" id="742725.HMPREF9450_02333"/>
<name>G5HBM3_9BACT</name>
<sequence>MDKNTFTDCYSPLAHEELMTRLAAIRHVALDMDGTIYMGSTLFPWTKAFLAKLDALGIGYSFLTNNPSKNIDDYLHKLEGMGIGVPRERMYTSALATIDHIRTHHPEAKRLFLLGTPSMIAEFEAAGFESAPATEGDKPDMLVVAFDMTLAYPRLCHAAWLAAQGIPYVATNPDRVCPTDRAEVLVDCGSICKCIEYATGREPDVVLGKPDPGMLTGIAARYGLQPSEIAMAGDRIYTDVATARNAGSLGVLVLSGETTLETALASDPGPDLTARTLREFGELLEEARQSRP</sequence>
<dbReference type="PATRIC" id="fig|742725.3.peg.2407"/>
<dbReference type="NCBIfam" id="TIGR01460">
    <property type="entry name" value="HAD-SF-IIA"/>
    <property type="match status" value="1"/>
</dbReference>
<dbReference type="InterPro" id="IPR023214">
    <property type="entry name" value="HAD_sf"/>
</dbReference>
<dbReference type="GO" id="GO:0005737">
    <property type="term" value="C:cytoplasm"/>
    <property type="evidence" value="ECO:0007669"/>
    <property type="project" value="TreeGrafter"/>
</dbReference>
<dbReference type="PANTHER" id="PTHR19288">
    <property type="entry name" value="4-NITROPHENYLPHOSPHATASE-RELATED"/>
    <property type="match status" value="1"/>
</dbReference>
<dbReference type="EMBL" id="ADLD01000014">
    <property type="protein sequence ID" value="EHB91250.1"/>
    <property type="molecule type" value="Genomic_DNA"/>
</dbReference>
<dbReference type="RefSeq" id="WP_009135139.1">
    <property type="nucleotide sequence ID" value="NZ_CP102250.1"/>
</dbReference>
<dbReference type="eggNOG" id="COG0647">
    <property type="taxonomic scope" value="Bacteria"/>
</dbReference>
<dbReference type="Pfam" id="PF13344">
    <property type="entry name" value="Hydrolase_6"/>
    <property type="match status" value="1"/>
</dbReference>
<keyword evidence="2" id="KW-1185">Reference proteome</keyword>
<dbReference type="Pfam" id="PF13242">
    <property type="entry name" value="Hydrolase_like"/>
    <property type="match status" value="1"/>
</dbReference>
<proteinExistence type="predicted"/>
<dbReference type="InterPro" id="IPR036412">
    <property type="entry name" value="HAD-like_sf"/>
</dbReference>
<protein>
    <submittedName>
        <fullName evidence="1">Uncharacterized protein</fullName>
    </submittedName>
</protein>
<dbReference type="GO" id="GO:0016791">
    <property type="term" value="F:phosphatase activity"/>
    <property type="evidence" value="ECO:0007669"/>
    <property type="project" value="TreeGrafter"/>
</dbReference>
<dbReference type="GeneID" id="92816999"/>
<dbReference type="Proteomes" id="UP000006008">
    <property type="component" value="Unassembled WGS sequence"/>
</dbReference>
<dbReference type="InterPro" id="IPR006357">
    <property type="entry name" value="HAD-SF_hydro_IIA"/>
</dbReference>
<dbReference type="Gene3D" id="3.40.50.1000">
    <property type="entry name" value="HAD superfamily/HAD-like"/>
    <property type="match status" value="2"/>
</dbReference>
<organism evidence="1 2">
    <name type="scientific">Alistipes indistinctus YIT 12060</name>
    <dbReference type="NCBI Taxonomy" id="742725"/>
    <lineage>
        <taxon>Bacteria</taxon>
        <taxon>Pseudomonadati</taxon>
        <taxon>Bacteroidota</taxon>
        <taxon>Bacteroidia</taxon>
        <taxon>Bacteroidales</taxon>
        <taxon>Rikenellaceae</taxon>
        <taxon>Alistipes</taxon>
    </lineage>
</organism>
<gene>
    <name evidence="1" type="ORF">HMPREF9450_02333</name>
</gene>
<dbReference type="HOGENOM" id="CLU_043473_1_2_10"/>
<dbReference type="PANTHER" id="PTHR19288:SF46">
    <property type="entry name" value="HALOACID DEHALOGENASE-LIKE HYDROLASE DOMAIN-CONTAINING PROTEIN 2"/>
    <property type="match status" value="1"/>
</dbReference>
<dbReference type="SUPFAM" id="SSF56784">
    <property type="entry name" value="HAD-like"/>
    <property type="match status" value="1"/>
</dbReference>
<reference evidence="1 2" key="1">
    <citation type="submission" date="2011-08" db="EMBL/GenBank/DDBJ databases">
        <title>The Genome Sequence of Alistipes indistinctus YIT 12060.</title>
        <authorList>
            <consortium name="The Broad Institute Genome Sequencing Platform"/>
            <person name="Earl A."/>
            <person name="Ward D."/>
            <person name="Feldgarden M."/>
            <person name="Gevers D."/>
            <person name="Morotomi M."/>
            <person name="Young S.K."/>
            <person name="Zeng Q."/>
            <person name="Gargeya S."/>
            <person name="Fitzgerald M."/>
            <person name="Haas B."/>
            <person name="Abouelleil A."/>
            <person name="Alvarado L."/>
            <person name="Arachchi H.M."/>
            <person name="Berlin A."/>
            <person name="Brown A."/>
            <person name="Chapman S.B."/>
            <person name="Chen Z."/>
            <person name="Dunbar C."/>
            <person name="Freedman E."/>
            <person name="Gearin G."/>
            <person name="Gellesch M."/>
            <person name="Goldberg J."/>
            <person name="Griggs A."/>
            <person name="Gujja S."/>
            <person name="Heiman D."/>
            <person name="Howarth C."/>
            <person name="Larson L."/>
            <person name="Lui A."/>
            <person name="MacDonald P.J.P."/>
            <person name="Montmayeur A."/>
            <person name="Murphy C."/>
            <person name="Neiman D."/>
            <person name="Pearson M."/>
            <person name="Priest M."/>
            <person name="Roberts A."/>
            <person name="Saif S."/>
            <person name="Shea T."/>
            <person name="Shenoy N."/>
            <person name="Sisk P."/>
            <person name="Stolte C."/>
            <person name="Sykes S."/>
            <person name="Wortman J."/>
            <person name="Nusbaum C."/>
            <person name="Birren B."/>
        </authorList>
    </citation>
    <scope>NUCLEOTIDE SEQUENCE [LARGE SCALE GENOMIC DNA]</scope>
    <source>
        <strain evidence="1 2">YIT 12060</strain>
    </source>
</reference>
<dbReference type="AlphaFoldDB" id="G5HBM3"/>
<evidence type="ECO:0000313" key="1">
    <source>
        <dbReference type="EMBL" id="EHB91250.1"/>
    </source>
</evidence>
<accession>G5HBM3</accession>